<protein>
    <submittedName>
        <fullName evidence="4">Uncharacterized protein</fullName>
    </submittedName>
</protein>
<dbReference type="OrthoDB" id="3687641at2759"/>
<organism evidence="4 5">
    <name type="scientific">Pyrrhoderma noxium</name>
    <dbReference type="NCBI Taxonomy" id="2282107"/>
    <lineage>
        <taxon>Eukaryota</taxon>
        <taxon>Fungi</taxon>
        <taxon>Dikarya</taxon>
        <taxon>Basidiomycota</taxon>
        <taxon>Agaricomycotina</taxon>
        <taxon>Agaricomycetes</taxon>
        <taxon>Hymenochaetales</taxon>
        <taxon>Hymenochaetaceae</taxon>
        <taxon>Pyrrhoderma</taxon>
    </lineage>
</organism>
<keyword evidence="5" id="KW-1185">Reference proteome</keyword>
<comment type="similarity">
    <text evidence="3">Belongs to the ustYa family.</text>
</comment>
<name>A0A286UQ42_9AGAM</name>
<dbReference type="PANTHER" id="PTHR33365:SF11">
    <property type="entry name" value="TAT PATHWAY SIGNAL SEQUENCE"/>
    <property type="match status" value="1"/>
</dbReference>
<evidence type="ECO:0000256" key="2">
    <source>
        <dbReference type="ARBA" id="ARBA00023002"/>
    </source>
</evidence>
<dbReference type="Proteomes" id="UP000217199">
    <property type="component" value="Unassembled WGS sequence"/>
</dbReference>
<proteinExistence type="inferred from homology"/>
<dbReference type="Pfam" id="PF11807">
    <property type="entry name" value="UstYa"/>
    <property type="match status" value="1"/>
</dbReference>
<dbReference type="GO" id="GO:0016491">
    <property type="term" value="F:oxidoreductase activity"/>
    <property type="evidence" value="ECO:0007669"/>
    <property type="project" value="UniProtKB-KW"/>
</dbReference>
<evidence type="ECO:0000256" key="1">
    <source>
        <dbReference type="ARBA" id="ARBA00004685"/>
    </source>
</evidence>
<evidence type="ECO:0000313" key="4">
    <source>
        <dbReference type="EMBL" id="PAV21723.1"/>
    </source>
</evidence>
<keyword evidence="2" id="KW-0560">Oxidoreductase</keyword>
<evidence type="ECO:0000313" key="5">
    <source>
        <dbReference type="Proteomes" id="UP000217199"/>
    </source>
</evidence>
<dbReference type="AlphaFoldDB" id="A0A286UQ42"/>
<accession>A0A286UQ42</accession>
<evidence type="ECO:0000256" key="3">
    <source>
        <dbReference type="ARBA" id="ARBA00035112"/>
    </source>
</evidence>
<dbReference type="EMBL" id="NBII01000002">
    <property type="protein sequence ID" value="PAV21723.1"/>
    <property type="molecule type" value="Genomic_DNA"/>
</dbReference>
<sequence>MSYPDFEYDGIPGSMRLELEDKPIRMIIEETVHFNRDVPEGRREWFYNTLPPGSGTYVIGTQHRAMIIGLYHQLHCIDILSNALSPPNNENWSHVQHCLDYLRIISLCEPNLTLEAGDFTKRNFTEDRIGVEHVCRNWEVVYDVATENNKKWQEVKQTSV</sequence>
<dbReference type="STRING" id="2282107.A0A286UQ42"/>
<comment type="caution">
    <text evidence="4">The sequence shown here is derived from an EMBL/GenBank/DDBJ whole genome shotgun (WGS) entry which is preliminary data.</text>
</comment>
<dbReference type="PANTHER" id="PTHR33365">
    <property type="entry name" value="YALI0B05434P"/>
    <property type="match status" value="1"/>
</dbReference>
<dbReference type="InterPro" id="IPR021765">
    <property type="entry name" value="UstYa-like"/>
</dbReference>
<dbReference type="InParanoid" id="A0A286UQ42"/>
<gene>
    <name evidence="4" type="ORF">PNOK_0168000</name>
</gene>
<dbReference type="GO" id="GO:0043386">
    <property type="term" value="P:mycotoxin biosynthetic process"/>
    <property type="evidence" value="ECO:0007669"/>
    <property type="project" value="InterPro"/>
</dbReference>
<reference evidence="4 5" key="1">
    <citation type="journal article" date="2017" name="Mol. Ecol.">
        <title>Comparative and population genomic landscape of Phellinus noxius: A hypervariable fungus causing root rot in trees.</title>
        <authorList>
            <person name="Chung C.L."/>
            <person name="Lee T.J."/>
            <person name="Akiba M."/>
            <person name="Lee H.H."/>
            <person name="Kuo T.H."/>
            <person name="Liu D."/>
            <person name="Ke H.M."/>
            <person name="Yokoi T."/>
            <person name="Roa M.B."/>
            <person name="Lu M.J."/>
            <person name="Chang Y.Y."/>
            <person name="Ann P.J."/>
            <person name="Tsai J.N."/>
            <person name="Chen C.Y."/>
            <person name="Tzean S.S."/>
            <person name="Ota Y."/>
            <person name="Hattori T."/>
            <person name="Sahashi N."/>
            <person name="Liou R.F."/>
            <person name="Kikuchi T."/>
            <person name="Tsai I.J."/>
        </authorList>
    </citation>
    <scope>NUCLEOTIDE SEQUENCE [LARGE SCALE GENOMIC DNA]</scope>
    <source>
        <strain evidence="4 5">FFPRI411160</strain>
    </source>
</reference>
<comment type="pathway">
    <text evidence="1">Mycotoxin biosynthesis.</text>
</comment>